<keyword evidence="1" id="KW-0472">Membrane</keyword>
<feature type="transmembrane region" description="Helical" evidence="1">
    <location>
        <begin position="37"/>
        <end position="55"/>
    </location>
</feature>
<dbReference type="InterPro" id="IPR006750">
    <property type="entry name" value="YdcZ"/>
</dbReference>
<dbReference type="PANTHER" id="PTHR34821">
    <property type="entry name" value="INNER MEMBRANE PROTEIN YDCZ"/>
    <property type="match status" value="1"/>
</dbReference>
<dbReference type="Pfam" id="PF04657">
    <property type="entry name" value="DMT_YdcZ"/>
    <property type="match status" value="1"/>
</dbReference>
<evidence type="ECO:0000313" key="2">
    <source>
        <dbReference type="EMBL" id="QJC55640.1"/>
    </source>
</evidence>
<proteinExistence type="predicted"/>
<organism evidence="2 3">
    <name type="scientific">Polaromonas vacuolata</name>
    <dbReference type="NCBI Taxonomy" id="37448"/>
    <lineage>
        <taxon>Bacteria</taxon>
        <taxon>Pseudomonadati</taxon>
        <taxon>Pseudomonadota</taxon>
        <taxon>Betaproteobacteria</taxon>
        <taxon>Burkholderiales</taxon>
        <taxon>Comamonadaceae</taxon>
        <taxon>Polaromonas</taxon>
    </lineage>
</organism>
<keyword evidence="1" id="KW-1133">Transmembrane helix</keyword>
<dbReference type="PANTHER" id="PTHR34821:SF2">
    <property type="entry name" value="INNER MEMBRANE PROTEIN YDCZ"/>
    <property type="match status" value="1"/>
</dbReference>
<keyword evidence="3" id="KW-1185">Reference proteome</keyword>
<evidence type="ECO:0000256" key="1">
    <source>
        <dbReference type="SAM" id="Phobius"/>
    </source>
</evidence>
<protein>
    <recommendedName>
        <fullName evidence="4">DMT family transporter</fullName>
    </recommendedName>
</protein>
<name>A0A6H2H730_9BURK</name>
<accession>A0A6H2H730</accession>
<feature type="transmembrane region" description="Helical" evidence="1">
    <location>
        <begin position="122"/>
        <end position="143"/>
    </location>
</feature>
<dbReference type="RefSeq" id="WP_168921477.1">
    <property type="nucleotide sequence ID" value="NZ_CP051461.1"/>
</dbReference>
<sequence length="154" mass="16117">MSELILTALVVAAGVALSIQAAINGRLGQRVGVLRSSFLTFIVGAVITALLVFFFEPPHAENLLSVPKWQLMGALFGVVYMVSMVAAVPRIGTAAATVTAIVGQLGMSMLIDNFGWLGNPAIALSDSRIAAMVCLSLALVLIYRSNKSAKKAAQ</sequence>
<dbReference type="GO" id="GO:0005886">
    <property type="term" value="C:plasma membrane"/>
    <property type="evidence" value="ECO:0007669"/>
    <property type="project" value="TreeGrafter"/>
</dbReference>
<dbReference type="EMBL" id="CP051461">
    <property type="protein sequence ID" value="QJC55640.1"/>
    <property type="molecule type" value="Genomic_DNA"/>
</dbReference>
<evidence type="ECO:0008006" key="4">
    <source>
        <dbReference type="Google" id="ProtNLM"/>
    </source>
</evidence>
<evidence type="ECO:0000313" key="3">
    <source>
        <dbReference type="Proteomes" id="UP000502041"/>
    </source>
</evidence>
<dbReference type="AlphaFoldDB" id="A0A6H2H730"/>
<keyword evidence="1" id="KW-0812">Transmembrane</keyword>
<feature type="transmembrane region" description="Helical" evidence="1">
    <location>
        <begin position="75"/>
        <end position="102"/>
    </location>
</feature>
<dbReference type="Proteomes" id="UP000502041">
    <property type="component" value="Chromosome"/>
</dbReference>
<dbReference type="KEGG" id="pvac:HC248_00922"/>
<reference evidence="2 3" key="1">
    <citation type="submission" date="2020-04" db="EMBL/GenBank/DDBJ databases">
        <title>Complete genome of a Psychrophilic, Marine, Gas Vacuolate Bacterium Polaromonas vacuolata KCTC 22033T.</title>
        <authorList>
            <person name="Hwang K."/>
            <person name="Kim K.M."/>
        </authorList>
    </citation>
    <scope>NUCLEOTIDE SEQUENCE [LARGE SCALE GENOMIC DNA]</scope>
    <source>
        <strain evidence="2 3">KCTC 22033</strain>
    </source>
</reference>
<gene>
    <name evidence="2" type="ORF">HC248_00922</name>
</gene>